<name>A0A0S2K2N4_9GAMM</name>
<dbReference type="GO" id="GO:0006168">
    <property type="term" value="P:adenine salvage"/>
    <property type="evidence" value="ECO:0007669"/>
    <property type="project" value="InterPro"/>
</dbReference>
<evidence type="ECO:0000256" key="3">
    <source>
        <dbReference type="ARBA" id="ARBA00004496"/>
    </source>
</evidence>
<comment type="subcellular location">
    <subcellularLocation>
        <location evidence="3 12">Cytoplasm</location>
    </subcellularLocation>
</comment>
<gene>
    <name evidence="12" type="primary">apt</name>
    <name evidence="15" type="ORF">CWB73_17995</name>
    <name evidence="14" type="ORF">PP2015_2031</name>
</gene>
<dbReference type="EMBL" id="PNCM01000047">
    <property type="protein sequence ID" value="TMP77915.1"/>
    <property type="molecule type" value="Genomic_DNA"/>
</dbReference>
<keyword evidence="10 12" id="KW-0808">Transferase</keyword>
<dbReference type="InterPro" id="IPR050120">
    <property type="entry name" value="Adenine_PRTase"/>
</dbReference>
<organism evidence="14 16">
    <name type="scientific">Pseudoalteromonas phenolica</name>
    <dbReference type="NCBI Taxonomy" id="161398"/>
    <lineage>
        <taxon>Bacteria</taxon>
        <taxon>Pseudomonadati</taxon>
        <taxon>Pseudomonadota</taxon>
        <taxon>Gammaproteobacteria</taxon>
        <taxon>Alteromonadales</taxon>
        <taxon>Pseudoalteromonadaceae</taxon>
        <taxon>Pseudoalteromonas</taxon>
    </lineage>
</organism>
<dbReference type="GO" id="GO:0003999">
    <property type="term" value="F:adenine phosphoribosyltransferase activity"/>
    <property type="evidence" value="ECO:0007669"/>
    <property type="project" value="UniProtKB-UniRule"/>
</dbReference>
<feature type="domain" description="Phosphoribosyltransferase" evidence="13">
    <location>
        <begin position="30"/>
        <end position="146"/>
    </location>
</feature>
<evidence type="ECO:0000256" key="1">
    <source>
        <dbReference type="ARBA" id="ARBA00000868"/>
    </source>
</evidence>
<dbReference type="OrthoDB" id="9803963at2"/>
<dbReference type="GO" id="GO:0006166">
    <property type="term" value="P:purine ribonucleoside salvage"/>
    <property type="evidence" value="ECO:0007669"/>
    <property type="project" value="UniProtKB-UniRule"/>
</dbReference>
<comment type="subunit">
    <text evidence="6 12">Homodimer.</text>
</comment>
<dbReference type="NCBIfam" id="NF002634">
    <property type="entry name" value="PRK02304.1-3"/>
    <property type="match status" value="1"/>
</dbReference>
<dbReference type="InterPro" id="IPR000836">
    <property type="entry name" value="PRTase_dom"/>
</dbReference>
<dbReference type="KEGG" id="pphe:PP2015_2031"/>
<reference evidence="17" key="3">
    <citation type="submission" date="2019-06" db="EMBL/GenBank/DDBJ databases">
        <title>Co-occurence of chitin degradation, pigmentation and bioactivity in marine Pseudoalteromonas.</title>
        <authorList>
            <person name="Sonnenschein E.C."/>
            <person name="Bech P.K."/>
        </authorList>
    </citation>
    <scope>NUCLEOTIDE SEQUENCE [LARGE SCALE GENOMIC DNA]</scope>
    <source>
        <strain evidence="17">S1189</strain>
    </source>
</reference>
<accession>A0A0S2K2N4</accession>
<dbReference type="RefSeq" id="WP_058030184.1">
    <property type="nucleotide sequence ID" value="NZ_CP013187.1"/>
</dbReference>
<dbReference type="CDD" id="cd06223">
    <property type="entry name" value="PRTases_typeI"/>
    <property type="match status" value="1"/>
</dbReference>
<dbReference type="NCBIfam" id="NF002636">
    <property type="entry name" value="PRK02304.1-5"/>
    <property type="match status" value="1"/>
</dbReference>
<proteinExistence type="inferred from homology"/>
<dbReference type="InterPro" id="IPR005764">
    <property type="entry name" value="Ade_phspho_trans"/>
</dbReference>
<dbReference type="EMBL" id="CP013187">
    <property type="protein sequence ID" value="ALO42529.1"/>
    <property type="molecule type" value="Genomic_DNA"/>
</dbReference>
<evidence type="ECO:0000256" key="6">
    <source>
        <dbReference type="ARBA" id="ARBA00011738"/>
    </source>
</evidence>
<evidence type="ECO:0000256" key="7">
    <source>
        <dbReference type="ARBA" id="ARBA00011893"/>
    </source>
</evidence>
<keyword evidence="9 12" id="KW-0328">Glycosyltransferase</keyword>
<dbReference type="PATRIC" id="fig|161398.10.peg.2065"/>
<comment type="similarity">
    <text evidence="5 12">Belongs to the purine/pyrimidine phosphoribosyltransferase family.</text>
</comment>
<evidence type="ECO:0000256" key="9">
    <source>
        <dbReference type="ARBA" id="ARBA00022676"/>
    </source>
</evidence>
<evidence type="ECO:0000313" key="17">
    <source>
        <dbReference type="Proteomes" id="UP000307362"/>
    </source>
</evidence>
<evidence type="ECO:0000313" key="16">
    <source>
        <dbReference type="Proteomes" id="UP000061457"/>
    </source>
</evidence>
<dbReference type="STRING" id="161398.PP2015_2031"/>
<evidence type="ECO:0000256" key="10">
    <source>
        <dbReference type="ARBA" id="ARBA00022679"/>
    </source>
</evidence>
<dbReference type="PANTHER" id="PTHR11776:SF7">
    <property type="entry name" value="PHOSPHORIBOSYLTRANSFERASE DOMAIN-CONTAINING PROTEIN"/>
    <property type="match status" value="1"/>
</dbReference>
<dbReference type="AlphaFoldDB" id="A0A0S2K2N4"/>
<evidence type="ECO:0000256" key="12">
    <source>
        <dbReference type="HAMAP-Rule" id="MF_00004"/>
    </source>
</evidence>
<comment type="function">
    <text evidence="2 12">Catalyzes a salvage reaction resulting in the formation of AMP, that is energically less costly than de novo synthesis.</text>
</comment>
<evidence type="ECO:0000313" key="14">
    <source>
        <dbReference type="EMBL" id="ALO42529.1"/>
    </source>
</evidence>
<comment type="catalytic activity">
    <reaction evidence="1 12">
        <text>AMP + diphosphate = 5-phospho-alpha-D-ribose 1-diphosphate + adenine</text>
        <dbReference type="Rhea" id="RHEA:16609"/>
        <dbReference type="ChEBI" id="CHEBI:16708"/>
        <dbReference type="ChEBI" id="CHEBI:33019"/>
        <dbReference type="ChEBI" id="CHEBI:58017"/>
        <dbReference type="ChEBI" id="CHEBI:456215"/>
        <dbReference type="EC" id="2.4.2.7"/>
    </reaction>
</comment>
<dbReference type="PANTHER" id="PTHR11776">
    <property type="entry name" value="ADENINE PHOSPHORIBOSYLTRANSFERASE"/>
    <property type="match status" value="1"/>
</dbReference>
<evidence type="ECO:0000313" key="15">
    <source>
        <dbReference type="EMBL" id="TMP77915.1"/>
    </source>
</evidence>
<evidence type="ECO:0000256" key="11">
    <source>
        <dbReference type="ARBA" id="ARBA00022726"/>
    </source>
</evidence>
<dbReference type="Gene3D" id="3.40.50.2020">
    <property type="match status" value="1"/>
</dbReference>
<keyword evidence="11 12" id="KW-0660">Purine salvage</keyword>
<dbReference type="Proteomes" id="UP000061457">
    <property type="component" value="Chromosome I"/>
</dbReference>
<dbReference type="NCBIfam" id="NF002632">
    <property type="entry name" value="PRK02304.1-1"/>
    <property type="match status" value="1"/>
</dbReference>
<reference evidence="15 17" key="2">
    <citation type="submission" date="2017-12" db="EMBL/GenBank/DDBJ databases">
        <authorList>
            <person name="Paulsen S."/>
            <person name="Gram L.K."/>
        </authorList>
    </citation>
    <scope>NUCLEOTIDE SEQUENCE [LARGE SCALE GENOMIC DNA]</scope>
    <source>
        <strain evidence="15 17">S1189</strain>
    </source>
</reference>
<dbReference type="SUPFAM" id="SSF53271">
    <property type="entry name" value="PRTase-like"/>
    <property type="match status" value="1"/>
</dbReference>
<dbReference type="EC" id="2.4.2.7" evidence="7 12"/>
<dbReference type="Proteomes" id="UP000307362">
    <property type="component" value="Unassembled WGS sequence"/>
</dbReference>
<dbReference type="HAMAP" id="MF_00004">
    <property type="entry name" value="Aden_phosphoribosyltr"/>
    <property type="match status" value="1"/>
</dbReference>
<reference evidence="14 16" key="1">
    <citation type="submission" date="2015-11" db="EMBL/GenBank/DDBJ databases">
        <authorList>
            <person name="Zhang Y."/>
            <person name="Guo Z."/>
        </authorList>
    </citation>
    <scope>NUCLEOTIDE SEQUENCE [LARGE SCALE GENOMIC DNA]</scope>
    <source>
        <strain evidence="14 16">KCTC 12086</strain>
    </source>
</reference>
<dbReference type="NCBIfam" id="TIGR01090">
    <property type="entry name" value="apt"/>
    <property type="match status" value="1"/>
</dbReference>
<evidence type="ECO:0000256" key="2">
    <source>
        <dbReference type="ARBA" id="ARBA00003968"/>
    </source>
</evidence>
<dbReference type="UniPathway" id="UPA00588">
    <property type="reaction ID" value="UER00646"/>
</dbReference>
<dbReference type="GO" id="GO:0044209">
    <property type="term" value="P:AMP salvage"/>
    <property type="evidence" value="ECO:0007669"/>
    <property type="project" value="UniProtKB-UniRule"/>
</dbReference>
<dbReference type="GO" id="GO:0005829">
    <property type="term" value="C:cytosol"/>
    <property type="evidence" value="ECO:0007669"/>
    <property type="project" value="TreeGrafter"/>
</dbReference>
<evidence type="ECO:0000256" key="4">
    <source>
        <dbReference type="ARBA" id="ARBA00004659"/>
    </source>
</evidence>
<dbReference type="InterPro" id="IPR029057">
    <property type="entry name" value="PRTase-like"/>
</dbReference>
<keyword evidence="8 12" id="KW-0963">Cytoplasm</keyword>
<evidence type="ECO:0000259" key="13">
    <source>
        <dbReference type="Pfam" id="PF00156"/>
    </source>
</evidence>
<comment type="pathway">
    <text evidence="4 12">Purine metabolism; AMP biosynthesis via salvage pathway; AMP from adenine: step 1/1.</text>
</comment>
<dbReference type="Pfam" id="PF00156">
    <property type="entry name" value="Pribosyltran"/>
    <property type="match status" value="1"/>
</dbReference>
<reference evidence="15" key="4">
    <citation type="submission" date="2019-09" db="EMBL/GenBank/DDBJ databases">
        <title>Co-occurence of chitin degradation, pigmentation and bioactivity in marine Pseudoalteromonas.</title>
        <authorList>
            <person name="Sonnenschein E.C."/>
            <person name="Bech P.K."/>
        </authorList>
    </citation>
    <scope>NUCLEOTIDE SEQUENCE</scope>
    <source>
        <strain evidence="15">S1189</strain>
    </source>
</reference>
<evidence type="ECO:0000256" key="5">
    <source>
        <dbReference type="ARBA" id="ARBA00008391"/>
    </source>
</evidence>
<evidence type="ECO:0000256" key="8">
    <source>
        <dbReference type="ARBA" id="ARBA00022490"/>
    </source>
</evidence>
<keyword evidence="16" id="KW-1185">Reference proteome</keyword>
<sequence>MTQANLTLIKDSIATVPNYPKEGIMFRDVTTLLADPKAFKETIDAFIAAYKDQGFTKIIGTESRGFIFGAPLSYALGIPFIPVRKPGKLPREVISQSYQLEYGEDVLELHTDAIVEGDKVLLVDDLLATGGTIEATAKLVQKLGGNATDAAFVVSLPELGGEQRVADLGINILKLVEFEGE</sequence>
<dbReference type="FunFam" id="3.40.50.2020:FF:000004">
    <property type="entry name" value="Adenine phosphoribosyltransferase"/>
    <property type="match status" value="1"/>
</dbReference>
<protein>
    <recommendedName>
        <fullName evidence="7 12">Adenine phosphoribosyltransferase</fullName>
        <shortName evidence="12">APRT</shortName>
        <ecNumber evidence="7 12">2.4.2.7</ecNumber>
    </recommendedName>
</protein>